<reference evidence="6" key="1">
    <citation type="submission" date="2017-09" db="EMBL/GenBank/DDBJ databases">
        <title>Depth-based differentiation of microbial function through sediment-hosted aquifers and enrichment of novel symbionts in the deep terrestrial subsurface.</title>
        <authorList>
            <person name="Probst A.J."/>
            <person name="Ladd B."/>
            <person name="Jarett J.K."/>
            <person name="Geller-Mcgrath D.E."/>
            <person name="Sieber C.M.K."/>
            <person name="Emerson J.B."/>
            <person name="Anantharaman K."/>
            <person name="Thomas B.C."/>
            <person name="Malmstrom R."/>
            <person name="Stieglmeier M."/>
            <person name="Klingl A."/>
            <person name="Woyke T."/>
            <person name="Ryan C.M."/>
            <person name="Banfield J.F."/>
        </authorList>
    </citation>
    <scope>NUCLEOTIDE SEQUENCE [LARGE SCALE GENOMIC DNA]</scope>
</reference>
<evidence type="ECO:0000256" key="1">
    <source>
        <dbReference type="ARBA" id="ARBA00006611"/>
    </source>
</evidence>
<dbReference type="Gene3D" id="3.40.50.300">
    <property type="entry name" value="P-loop containing nucleotide triphosphate hydrolases"/>
    <property type="match status" value="1"/>
</dbReference>
<dbReference type="CDD" id="cd01129">
    <property type="entry name" value="PulE-GspE-like"/>
    <property type="match status" value="1"/>
</dbReference>
<keyword evidence="2" id="KW-0547">Nucleotide-binding</keyword>
<keyword evidence="3" id="KW-0067">ATP-binding</keyword>
<dbReference type="Gene3D" id="3.30.450.90">
    <property type="match status" value="1"/>
</dbReference>
<dbReference type="Proteomes" id="UP000230136">
    <property type="component" value="Unassembled WGS sequence"/>
</dbReference>
<dbReference type="Gene3D" id="3.30.300.160">
    <property type="entry name" value="Type II secretion system, protein E, N-terminal domain"/>
    <property type="match status" value="1"/>
</dbReference>
<dbReference type="AlphaFoldDB" id="A0A2M8DR50"/>
<evidence type="ECO:0000256" key="3">
    <source>
        <dbReference type="ARBA" id="ARBA00022840"/>
    </source>
</evidence>
<dbReference type="InterPro" id="IPR027417">
    <property type="entry name" value="P-loop_NTPase"/>
</dbReference>
<protein>
    <recommendedName>
        <fullName evidence="4">Bacterial type II secretion system protein E domain-containing protein</fullName>
    </recommendedName>
</protein>
<dbReference type="PROSITE" id="PS00662">
    <property type="entry name" value="T2SP_E"/>
    <property type="match status" value="1"/>
</dbReference>
<organism evidence="5 6">
    <name type="scientific">Candidatus Komeilibacteria bacterium CG_4_9_14_0_8_um_filter_36_9</name>
    <dbReference type="NCBI Taxonomy" id="1974473"/>
    <lineage>
        <taxon>Bacteria</taxon>
        <taxon>Candidatus Komeiliibacteriota</taxon>
    </lineage>
</organism>
<dbReference type="Pfam" id="PF05157">
    <property type="entry name" value="MshEN"/>
    <property type="match status" value="1"/>
</dbReference>
<feature type="non-terminal residue" evidence="5">
    <location>
        <position position="561"/>
    </location>
</feature>
<dbReference type="SUPFAM" id="SSF160246">
    <property type="entry name" value="EspE N-terminal domain-like"/>
    <property type="match status" value="1"/>
</dbReference>
<comment type="caution">
    <text evidence="5">The sequence shown here is derived from an EMBL/GenBank/DDBJ whole genome shotgun (WGS) entry which is preliminary data.</text>
</comment>
<dbReference type="GO" id="GO:0016887">
    <property type="term" value="F:ATP hydrolysis activity"/>
    <property type="evidence" value="ECO:0007669"/>
    <property type="project" value="TreeGrafter"/>
</dbReference>
<accession>A0A2M8DR50</accession>
<evidence type="ECO:0000256" key="2">
    <source>
        <dbReference type="ARBA" id="ARBA00022741"/>
    </source>
</evidence>
<dbReference type="GO" id="GO:0005886">
    <property type="term" value="C:plasma membrane"/>
    <property type="evidence" value="ECO:0007669"/>
    <property type="project" value="TreeGrafter"/>
</dbReference>
<dbReference type="EMBL" id="PFSY01000127">
    <property type="protein sequence ID" value="PJC01818.1"/>
    <property type="molecule type" value="Genomic_DNA"/>
</dbReference>
<dbReference type="InterPro" id="IPR001482">
    <property type="entry name" value="T2SS/T4SS_dom"/>
</dbReference>
<name>A0A2M8DR50_9BACT</name>
<dbReference type="InterPro" id="IPR037257">
    <property type="entry name" value="T2SS_E_N_sf"/>
</dbReference>
<proteinExistence type="inferred from homology"/>
<dbReference type="GO" id="GO:0005524">
    <property type="term" value="F:ATP binding"/>
    <property type="evidence" value="ECO:0007669"/>
    <property type="project" value="UniProtKB-KW"/>
</dbReference>
<feature type="domain" description="Bacterial type II secretion system protein E" evidence="4">
    <location>
        <begin position="393"/>
        <end position="407"/>
    </location>
</feature>
<gene>
    <name evidence="5" type="ORF">CO073_02720</name>
</gene>
<sequence>MVNNIPKDHPLLNKLLTQGLITNPQYHEILAKQQASNYSLEKIILDDQLVDEEDFARIKGEVLNVSYVDLRDIPMERDWLKILPQDLAITYKMIVFAVKDDQLEVGLVEPTNFQALEAIEYLARKNNYKVKYYIISKASYEWALKKYDTLRQEVGEVLGEAEEKFSLKATTKKGKKLEEAEGDLDEMIKSAPVSKIVSVIIRHAVEGEASDIHVEPMGEASRVRYRIDGILHTTITLPDYVHSAIITRIKVMASLKIDETRIPQDGRLRLNIGDKDIDFRISTIPLVGKEKVVMRILESPEKAPTLEELGFIGHHADILKKELKKPNGLFLVTGPTGSGKSTTLFSALDILNSDGVNIATLEDPVEYFVNGVNQSQVHADIGFTFASGLRSLLRQDPDIIMVGEIRDGETAELAVHAALTGHFVLSTLHTNDAQGAIPRFLDMGAESFLLGSTLNLIIAQRLIRKICDRCKEEHNIPEETVAEVKKLLGQVKPQFLYKGIDLNKMKFYHGRGCNHCGQTGYKGRIGIGELISINNEMREIIAEDFDKERFAAELLSQGFYD</sequence>
<dbReference type="Pfam" id="PF00437">
    <property type="entry name" value="T2SSE"/>
    <property type="match status" value="1"/>
</dbReference>
<dbReference type="PANTHER" id="PTHR30258">
    <property type="entry name" value="TYPE II SECRETION SYSTEM PROTEIN GSPE-RELATED"/>
    <property type="match status" value="1"/>
</dbReference>
<comment type="similarity">
    <text evidence="1">Belongs to the GSP E family.</text>
</comment>
<dbReference type="PANTHER" id="PTHR30258:SF1">
    <property type="entry name" value="PROTEIN TRANSPORT PROTEIN HOFB HOMOLOG"/>
    <property type="match status" value="1"/>
</dbReference>
<evidence type="ECO:0000259" key="4">
    <source>
        <dbReference type="PROSITE" id="PS00662"/>
    </source>
</evidence>
<evidence type="ECO:0000313" key="6">
    <source>
        <dbReference type="Proteomes" id="UP000230136"/>
    </source>
</evidence>
<dbReference type="InterPro" id="IPR007831">
    <property type="entry name" value="T2SS_GspE_N"/>
</dbReference>
<evidence type="ECO:0000313" key="5">
    <source>
        <dbReference type="EMBL" id="PJC01818.1"/>
    </source>
</evidence>
<dbReference type="SUPFAM" id="SSF52540">
    <property type="entry name" value="P-loop containing nucleoside triphosphate hydrolases"/>
    <property type="match status" value="1"/>
</dbReference>